<dbReference type="Proteomes" id="UP000193648">
    <property type="component" value="Unassembled WGS sequence"/>
</dbReference>
<feature type="region of interest" description="Disordered" evidence="1">
    <location>
        <begin position="30"/>
        <end position="53"/>
    </location>
</feature>
<gene>
    <name evidence="3" type="ORF">BCR41DRAFT_355657</name>
</gene>
<dbReference type="RefSeq" id="XP_021880481.1">
    <property type="nucleotide sequence ID" value="XM_022024512.1"/>
</dbReference>
<sequence>MKTATLFLLSTLNLHVVDVMFMCNACETKTTTANSRTRRHKRSRHAGKQSGTSPLLRQVLRRSLLAHLKA</sequence>
<feature type="chain" id="PRO_5013005654" description="C2H2-type domain-containing protein" evidence="2">
    <location>
        <begin position="20"/>
        <end position="70"/>
    </location>
</feature>
<name>A0A1Y2GK57_9FUNG</name>
<evidence type="ECO:0000256" key="2">
    <source>
        <dbReference type="SAM" id="SignalP"/>
    </source>
</evidence>
<protein>
    <recommendedName>
        <fullName evidence="5">C2H2-type domain-containing protein</fullName>
    </recommendedName>
</protein>
<comment type="caution">
    <text evidence="3">The sequence shown here is derived from an EMBL/GenBank/DDBJ whole genome shotgun (WGS) entry which is preliminary data.</text>
</comment>
<evidence type="ECO:0008006" key="5">
    <source>
        <dbReference type="Google" id="ProtNLM"/>
    </source>
</evidence>
<accession>A0A1Y2GK57</accession>
<evidence type="ECO:0000313" key="3">
    <source>
        <dbReference type="EMBL" id="ORZ13400.1"/>
    </source>
</evidence>
<dbReference type="EMBL" id="MCFF01000023">
    <property type="protein sequence ID" value="ORZ13400.1"/>
    <property type="molecule type" value="Genomic_DNA"/>
</dbReference>
<dbReference type="GeneID" id="33566356"/>
<feature type="signal peptide" evidence="2">
    <location>
        <begin position="1"/>
        <end position="19"/>
    </location>
</feature>
<dbReference type="OrthoDB" id="2314759at2759"/>
<feature type="compositionally biased region" description="Basic residues" evidence="1">
    <location>
        <begin position="36"/>
        <end position="47"/>
    </location>
</feature>
<keyword evidence="2" id="KW-0732">Signal</keyword>
<proteinExistence type="predicted"/>
<keyword evidence="4" id="KW-1185">Reference proteome</keyword>
<dbReference type="AlphaFoldDB" id="A0A1Y2GK57"/>
<reference evidence="3 4" key="1">
    <citation type="submission" date="2016-07" db="EMBL/GenBank/DDBJ databases">
        <title>Pervasive Adenine N6-methylation of Active Genes in Fungi.</title>
        <authorList>
            <consortium name="DOE Joint Genome Institute"/>
            <person name="Mondo S.J."/>
            <person name="Dannebaum R.O."/>
            <person name="Kuo R.C."/>
            <person name="Labutti K."/>
            <person name="Haridas S."/>
            <person name="Kuo A."/>
            <person name="Salamov A."/>
            <person name="Ahrendt S.R."/>
            <person name="Lipzen A."/>
            <person name="Sullivan W."/>
            <person name="Andreopoulos W.B."/>
            <person name="Clum A."/>
            <person name="Lindquist E."/>
            <person name="Daum C."/>
            <person name="Ramamoorthy G.K."/>
            <person name="Gryganskyi A."/>
            <person name="Culley D."/>
            <person name="Magnuson J.K."/>
            <person name="James T.Y."/>
            <person name="O'Malley M.A."/>
            <person name="Stajich J.E."/>
            <person name="Spatafora J.W."/>
            <person name="Visel A."/>
            <person name="Grigoriev I.V."/>
        </authorList>
    </citation>
    <scope>NUCLEOTIDE SEQUENCE [LARGE SCALE GENOMIC DNA]</scope>
    <source>
        <strain evidence="3 4">NRRL 3116</strain>
    </source>
</reference>
<evidence type="ECO:0000313" key="4">
    <source>
        <dbReference type="Proteomes" id="UP000193648"/>
    </source>
</evidence>
<evidence type="ECO:0000256" key="1">
    <source>
        <dbReference type="SAM" id="MobiDB-lite"/>
    </source>
</evidence>
<organism evidence="3 4">
    <name type="scientific">Lobosporangium transversale</name>
    <dbReference type="NCBI Taxonomy" id="64571"/>
    <lineage>
        <taxon>Eukaryota</taxon>
        <taxon>Fungi</taxon>
        <taxon>Fungi incertae sedis</taxon>
        <taxon>Mucoromycota</taxon>
        <taxon>Mortierellomycotina</taxon>
        <taxon>Mortierellomycetes</taxon>
        <taxon>Mortierellales</taxon>
        <taxon>Mortierellaceae</taxon>
        <taxon>Lobosporangium</taxon>
    </lineage>
</organism>
<dbReference type="InParanoid" id="A0A1Y2GK57"/>